<gene>
    <name evidence="1" type="ORF">CONCODRAFT_6604</name>
</gene>
<dbReference type="Proteomes" id="UP000070444">
    <property type="component" value="Unassembled WGS sequence"/>
</dbReference>
<sequence>MTTNWLELSQCDSCSKLQQKYQKAYICSNCFNPNPQGSGNCKKRQKLPYYHQLTRKYEHLIDNLNCLIELGVCNNLICDGLYRKVKLVGTRDLGSLNDLETYQFPLILLNINLLKVQTKMEVVLSQNSLIQELILLFENFILPKCTLFLPQKLYKLDRSKDSHNLLLFAILTRSEFLYTPSLELIQALLLIGDLETSAGFSLLQINSVKAITYSQILYLHELNSPIHSNDSKELKTEKILTWLNLIIMEQKSYFYYSSQRLKKVNYLENIKCLDTDTLGLEIKKWVIHVELITKISINMVTAMQLKSIIKSEDSFAESFNLEETLENYLTFIQTKNLGELPNYLFGNSCKKMEFTSYHSAVLFQYIFFHMAKLCILDLFDLILITPKLKSNLSKSLKNRMEISKKSSLISAQKIMSIAVETHQLLPLTSTHLSHLEVSHSVFLWSYFFSFRTLLKLNKIKFNELESISRVMEKLRKFIGLWPTNKNLYDILTLDLEGRGISISYFEINLN</sequence>
<dbReference type="AlphaFoldDB" id="A0A137P7B8"/>
<evidence type="ECO:0000313" key="2">
    <source>
        <dbReference type="Proteomes" id="UP000070444"/>
    </source>
</evidence>
<organism evidence="1 2">
    <name type="scientific">Conidiobolus coronatus (strain ATCC 28846 / CBS 209.66 / NRRL 28638)</name>
    <name type="common">Delacroixia coronata</name>
    <dbReference type="NCBI Taxonomy" id="796925"/>
    <lineage>
        <taxon>Eukaryota</taxon>
        <taxon>Fungi</taxon>
        <taxon>Fungi incertae sedis</taxon>
        <taxon>Zoopagomycota</taxon>
        <taxon>Entomophthoromycotina</taxon>
        <taxon>Entomophthoromycetes</taxon>
        <taxon>Entomophthorales</taxon>
        <taxon>Ancylistaceae</taxon>
        <taxon>Conidiobolus</taxon>
    </lineage>
</organism>
<name>A0A137P7B8_CONC2</name>
<proteinExistence type="predicted"/>
<protein>
    <submittedName>
        <fullName evidence="1">Uncharacterized protein</fullName>
    </submittedName>
</protein>
<evidence type="ECO:0000313" key="1">
    <source>
        <dbReference type="EMBL" id="KXN70821.1"/>
    </source>
</evidence>
<dbReference type="EMBL" id="KQ964492">
    <property type="protein sequence ID" value="KXN70821.1"/>
    <property type="molecule type" value="Genomic_DNA"/>
</dbReference>
<accession>A0A137P7B8</accession>
<reference evidence="1 2" key="1">
    <citation type="journal article" date="2015" name="Genome Biol. Evol.">
        <title>Phylogenomic analyses indicate that early fungi evolved digesting cell walls of algal ancestors of land plants.</title>
        <authorList>
            <person name="Chang Y."/>
            <person name="Wang S."/>
            <person name="Sekimoto S."/>
            <person name="Aerts A.L."/>
            <person name="Choi C."/>
            <person name="Clum A."/>
            <person name="LaButti K.M."/>
            <person name="Lindquist E.A."/>
            <person name="Yee Ngan C."/>
            <person name="Ohm R.A."/>
            <person name="Salamov A.A."/>
            <person name="Grigoriev I.V."/>
            <person name="Spatafora J.W."/>
            <person name="Berbee M.L."/>
        </authorList>
    </citation>
    <scope>NUCLEOTIDE SEQUENCE [LARGE SCALE GENOMIC DNA]</scope>
    <source>
        <strain evidence="1 2">NRRL 28638</strain>
    </source>
</reference>
<keyword evidence="2" id="KW-1185">Reference proteome</keyword>